<sequence length="168" mass="18533">MGDWAREEPGSKNSLEEVTSLTEDQAGHSGLKDTSLLFTRFQVSSRILPGFTPTLTKEKGEGLSSVLIAVSSFPFLGNAVRDIAALYVTSKKYLFVYRSIQLTRSADMCIIPFPTVEDKKLLQESVVCSWLAMYTSTTGSGLSLPFMSVGRCTSICKNAMLWVIFLRI</sequence>
<feature type="compositionally biased region" description="Polar residues" evidence="1">
    <location>
        <begin position="11"/>
        <end position="23"/>
    </location>
</feature>
<organism evidence="2 3">
    <name type="scientific">Dovyalis caffra</name>
    <dbReference type="NCBI Taxonomy" id="77055"/>
    <lineage>
        <taxon>Eukaryota</taxon>
        <taxon>Viridiplantae</taxon>
        <taxon>Streptophyta</taxon>
        <taxon>Embryophyta</taxon>
        <taxon>Tracheophyta</taxon>
        <taxon>Spermatophyta</taxon>
        <taxon>Magnoliopsida</taxon>
        <taxon>eudicotyledons</taxon>
        <taxon>Gunneridae</taxon>
        <taxon>Pentapetalae</taxon>
        <taxon>rosids</taxon>
        <taxon>fabids</taxon>
        <taxon>Malpighiales</taxon>
        <taxon>Salicaceae</taxon>
        <taxon>Flacourtieae</taxon>
        <taxon>Dovyalis</taxon>
    </lineage>
</organism>
<evidence type="ECO:0000313" key="3">
    <source>
        <dbReference type="Proteomes" id="UP001314170"/>
    </source>
</evidence>
<keyword evidence="3" id="KW-1185">Reference proteome</keyword>
<dbReference type="AlphaFoldDB" id="A0AAV1R7T1"/>
<gene>
    <name evidence="2" type="ORF">DCAF_LOCUS6747</name>
</gene>
<dbReference type="Proteomes" id="UP001314170">
    <property type="component" value="Unassembled WGS sequence"/>
</dbReference>
<accession>A0AAV1R7T1</accession>
<name>A0AAV1R7T1_9ROSI</name>
<proteinExistence type="predicted"/>
<protein>
    <submittedName>
        <fullName evidence="2">Uncharacterized protein</fullName>
    </submittedName>
</protein>
<reference evidence="2 3" key="1">
    <citation type="submission" date="2024-01" db="EMBL/GenBank/DDBJ databases">
        <authorList>
            <person name="Waweru B."/>
        </authorList>
    </citation>
    <scope>NUCLEOTIDE SEQUENCE [LARGE SCALE GENOMIC DNA]</scope>
</reference>
<dbReference type="EMBL" id="CAWUPB010000905">
    <property type="protein sequence ID" value="CAK7329000.1"/>
    <property type="molecule type" value="Genomic_DNA"/>
</dbReference>
<feature type="region of interest" description="Disordered" evidence="1">
    <location>
        <begin position="1"/>
        <end position="28"/>
    </location>
</feature>
<comment type="caution">
    <text evidence="2">The sequence shown here is derived from an EMBL/GenBank/DDBJ whole genome shotgun (WGS) entry which is preliminary data.</text>
</comment>
<feature type="compositionally biased region" description="Basic and acidic residues" evidence="1">
    <location>
        <begin position="1"/>
        <end position="10"/>
    </location>
</feature>
<evidence type="ECO:0000256" key="1">
    <source>
        <dbReference type="SAM" id="MobiDB-lite"/>
    </source>
</evidence>
<evidence type="ECO:0000313" key="2">
    <source>
        <dbReference type="EMBL" id="CAK7329000.1"/>
    </source>
</evidence>